<dbReference type="RefSeq" id="WP_307634309.1">
    <property type="nucleotide sequence ID" value="NZ_JAUSQL010000001.1"/>
</dbReference>
<sequence length="126" mass="14277">MNDELTDLERSILDIERGWWRVAPTREQAIQRELGMTASKYYFILSRMLDSPRVWAADPALVERLRRLRDARLAERGLDNPPIARSVRGPDEPGEPEGEVEVPQGELELGREPKHIGGSQFGADSL</sequence>
<evidence type="ECO:0000256" key="1">
    <source>
        <dbReference type="SAM" id="MobiDB-lite"/>
    </source>
</evidence>
<dbReference type="EMBL" id="JAUSQL010000001">
    <property type="protein sequence ID" value="MDP9831612.1"/>
    <property type="molecule type" value="Genomic_DNA"/>
</dbReference>
<gene>
    <name evidence="2" type="ORF">J2S45_000291</name>
</gene>
<dbReference type="Proteomes" id="UP001230145">
    <property type="component" value="Unassembled WGS sequence"/>
</dbReference>
<comment type="caution">
    <text evidence="2">The sequence shown here is derived from an EMBL/GenBank/DDBJ whole genome shotgun (WGS) entry which is preliminary data.</text>
</comment>
<feature type="region of interest" description="Disordered" evidence="1">
    <location>
        <begin position="79"/>
        <end position="126"/>
    </location>
</feature>
<dbReference type="Pfam" id="PF11662">
    <property type="entry name" value="DUF3263"/>
    <property type="match status" value="1"/>
</dbReference>
<proteinExistence type="predicted"/>
<evidence type="ECO:0008006" key="4">
    <source>
        <dbReference type="Google" id="ProtNLM"/>
    </source>
</evidence>
<dbReference type="InterPro" id="IPR021678">
    <property type="entry name" value="DUF3263"/>
</dbReference>
<keyword evidence="3" id="KW-1185">Reference proteome</keyword>
<name>A0ABT9PFY6_9ACTO</name>
<evidence type="ECO:0000313" key="2">
    <source>
        <dbReference type="EMBL" id="MDP9831612.1"/>
    </source>
</evidence>
<evidence type="ECO:0000313" key="3">
    <source>
        <dbReference type="Proteomes" id="UP001230145"/>
    </source>
</evidence>
<organism evidence="2 3">
    <name type="scientific">Trueperella abortisuis</name>
    <dbReference type="NCBI Taxonomy" id="445930"/>
    <lineage>
        <taxon>Bacteria</taxon>
        <taxon>Bacillati</taxon>
        <taxon>Actinomycetota</taxon>
        <taxon>Actinomycetes</taxon>
        <taxon>Actinomycetales</taxon>
        <taxon>Actinomycetaceae</taxon>
        <taxon>Trueperella</taxon>
    </lineage>
</organism>
<accession>A0ABT9PFY6</accession>
<reference evidence="2 3" key="1">
    <citation type="submission" date="2023-07" db="EMBL/GenBank/DDBJ databases">
        <title>Sequencing the genomes of 1000 actinobacteria strains.</title>
        <authorList>
            <person name="Klenk H.-P."/>
        </authorList>
    </citation>
    <scope>NUCLEOTIDE SEQUENCE [LARGE SCALE GENOMIC DNA]</scope>
    <source>
        <strain evidence="2 3">DSM 19515</strain>
    </source>
</reference>
<protein>
    <recommendedName>
        <fullName evidence="4">DUF3263 domain-containing protein</fullName>
    </recommendedName>
</protein>